<accession>A0A9P8LCG0</accession>
<evidence type="ECO:0000313" key="3">
    <source>
        <dbReference type="Proteomes" id="UP000750711"/>
    </source>
</evidence>
<dbReference type="AlphaFoldDB" id="A0A9P8LCG0"/>
<evidence type="ECO:0000256" key="1">
    <source>
        <dbReference type="SAM" id="MobiDB-lite"/>
    </source>
</evidence>
<dbReference type="EMBL" id="JAGHQM010000559">
    <property type="protein sequence ID" value="KAH0559607.1"/>
    <property type="molecule type" value="Genomic_DNA"/>
</dbReference>
<feature type="region of interest" description="Disordered" evidence="1">
    <location>
        <begin position="75"/>
        <end position="94"/>
    </location>
</feature>
<proteinExistence type="predicted"/>
<gene>
    <name evidence="2" type="ORF">GP486_003881</name>
</gene>
<name>A0A9P8LCG0_9PEZI</name>
<sequence>MAITEFTKYMLTFINIFARPSQNGLGHAPPSPRQPPRTPISRLLAGLEDTSINQKMSVTAKGTVTAAKLYDEADTAHGKDEHRPSAGNGDFEGQVHTENNQKVCSNEGANNDKKFLGKTKPWRVADKKKDRLIFRRRIVPRQESGYFRHQDRYERRKARAFRVSVVLESWAIGRLRDEEQRDVDVG</sequence>
<protein>
    <submittedName>
        <fullName evidence="2">Uncharacterized protein</fullName>
    </submittedName>
</protein>
<feature type="compositionally biased region" description="Basic and acidic residues" evidence="1">
    <location>
        <begin position="75"/>
        <end position="84"/>
    </location>
</feature>
<keyword evidence="3" id="KW-1185">Reference proteome</keyword>
<organism evidence="2 3">
    <name type="scientific">Trichoglossum hirsutum</name>
    <dbReference type="NCBI Taxonomy" id="265104"/>
    <lineage>
        <taxon>Eukaryota</taxon>
        <taxon>Fungi</taxon>
        <taxon>Dikarya</taxon>
        <taxon>Ascomycota</taxon>
        <taxon>Pezizomycotina</taxon>
        <taxon>Geoglossomycetes</taxon>
        <taxon>Geoglossales</taxon>
        <taxon>Geoglossaceae</taxon>
        <taxon>Trichoglossum</taxon>
    </lineage>
</organism>
<reference evidence="2" key="1">
    <citation type="submission" date="2021-03" db="EMBL/GenBank/DDBJ databases">
        <title>Comparative genomics and phylogenomic investigation of the class Geoglossomycetes provide insights into ecological specialization and systematics.</title>
        <authorList>
            <person name="Melie T."/>
            <person name="Pirro S."/>
            <person name="Miller A.N."/>
            <person name="Quandt A."/>
        </authorList>
    </citation>
    <scope>NUCLEOTIDE SEQUENCE</scope>
    <source>
        <strain evidence="2">CAQ_001_2017</strain>
    </source>
</reference>
<comment type="caution">
    <text evidence="2">The sequence shown here is derived from an EMBL/GenBank/DDBJ whole genome shotgun (WGS) entry which is preliminary data.</text>
</comment>
<dbReference type="Proteomes" id="UP000750711">
    <property type="component" value="Unassembled WGS sequence"/>
</dbReference>
<evidence type="ECO:0000313" key="2">
    <source>
        <dbReference type="EMBL" id="KAH0559607.1"/>
    </source>
</evidence>